<evidence type="ECO:0000313" key="2">
    <source>
        <dbReference type="EMBL" id="UXP32523.1"/>
    </source>
</evidence>
<accession>A0ABY6CPS8</accession>
<sequence>MTKIQKLIGTLVVLVAFSLSLWIWDGKGVQGSFDRSIFVIEDTAAISAIHIQSKVQDISVQRDGQRWTLNDSMAIDPSLIQISESVLSQVSVLRPISQLNIDEVRKQLLESGQKITITMDGHDRVFYAGGNLQKTQSYFGDADLQNVYLVGIPGYSNYVSGIFELTANQWRDRLLFNSNFRSLQSLQIAYADGSDLEIRFKDRFFTVDQIQKIDTAVLTSYINSLEGFQLNDYLKAGEFPRYDSLLKTEPLAHLSIRDIDLDKNRELDVYPKIAGERFYLLSDRKGDMIVVDQNRIQKLLVTPDQFEYKLNL</sequence>
<keyword evidence="1" id="KW-0812">Transmembrane</keyword>
<keyword evidence="3" id="KW-1185">Reference proteome</keyword>
<gene>
    <name evidence="2" type="ORF">N6H18_00845</name>
</gene>
<reference evidence="2" key="1">
    <citation type="submission" date="2022-09" db="EMBL/GenBank/DDBJ databases">
        <title>Comparative genomics and taxonomic characterization of three novel marine species of genus Reichenbachiella exhibiting antioxidant and polysaccharide degradation activities.</title>
        <authorList>
            <person name="Muhammad N."/>
            <person name="Lee Y.-J."/>
            <person name="Ko J."/>
            <person name="Kim S.-G."/>
        </authorList>
    </citation>
    <scope>NUCLEOTIDE SEQUENCE</scope>
    <source>
        <strain evidence="2">BKB1-1</strain>
    </source>
</reference>
<evidence type="ECO:0000313" key="3">
    <source>
        <dbReference type="Proteomes" id="UP001065174"/>
    </source>
</evidence>
<keyword evidence="1" id="KW-1133">Transmembrane helix</keyword>
<dbReference type="RefSeq" id="WP_262309958.1">
    <property type="nucleotide sequence ID" value="NZ_CP106679.1"/>
</dbReference>
<dbReference type="EMBL" id="CP106679">
    <property type="protein sequence ID" value="UXP32523.1"/>
    <property type="molecule type" value="Genomic_DNA"/>
</dbReference>
<proteinExistence type="predicted"/>
<organism evidence="2 3">
    <name type="scientific">Reichenbachiella agarivorans</name>
    <dbReference type="NCBI Taxonomy" id="2979464"/>
    <lineage>
        <taxon>Bacteria</taxon>
        <taxon>Pseudomonadati</taxon>
        <taxon>Bacteroidota</taxon>
        <taxon>Cytophagia</taxon>
        <taxon>Cytophagales</taxon>
        <taxon>Reichenbachiellaceae</taxon>
        <taxon>Reichenbachiella</taxon>
    </lineage>
</organism>
<protein>
    <submittedName>
        <fullName evidence="2">DUF4340 domain-containing protein</fullName>
    </submittedName>
</protein>
<keyword evidence="1" id="KW-0472">Membrane</keyword>
<dbReference type="Proteomes" id="UP001065174">
    <property type="component" value="Chromosome"/>
</dbReference>
<evidence type="ECO:0000256" key="1">
    <source>
        <dbReference type="SAM" id="Phobius"/>
    </source>
</evidence>
<feature type="transmembrane region" description="Helical" evidence="1">
    <location>
        <begin position="7"/>
        <end position="24"/>
    </location>
</feature>
<name>A0ABY6CPS8_9BACT</name>